<organism evidence="1 2">
    <name type="scientific">Asanoa ferruginea</name>
    <dbReference type="NCBI Taxonomy" id="53367"/>
    <lineage>
        <taxon>Bacteria</taxon>
        <taxon>Bacillati</taxon>
        <taxon>Actinomycetota</taxon>
        <taxon>Actinomycetes</taxon>
        <taxon>Micromonosporales</taxon>
        <taxon>Micromonosporaceae</taxon>
        <taxon>Asanoa</taxon>
    </lineage>
</organism>
<comment type="caution">
    <text evidence="1">The sequence shown here is derived from an EMBL/GenBank/DDBJ whole genome shotgun (WGS) entry which is preliminary data.</text>
</comment>
<protein>
    <submittedName>
        <fullName evidence="1">Uncharacterized protein</fullName>
    </submittedName>
</protein>
<dbReference type="RefSeq" id="WP_170215829.1">
    <property type="nucleotide sequence ID" value="NZ_BONB01000019.1"/>
</dbReference>
<reference evidence="1 2" key="1">
    <citation type="submission" date="2018-08" db="EMBL/GenBank/DDBJ databases">
        <title>Sequencing the genomes of 1000 actinobacteria strains.</title>
        <authorList>
            <person name="Klenk H.-P."/>
        </authorList>
    </citation>
    <scope>NUCLEOTIDE SEQUENCE [LARGE SCALE GENOMIC DNA]</scope>
    <source>
        <strain evidence="1 2">DSM 44099</strain>
    </source>
</reference>
<accession>A0A3D9ZHB6</accession>
<evidence type="ECO:0000313" key="1">
    <source>
        <dbReference type="EMBL" id="REF96637.1"/>
    </source>
</evidence>
<keyword evidence="2" id="KW-1185">Reference proteome</keyword>
<name>A0A3D9ZHB6_9ACTN</name>
<proteinExistence type="predicted"/>
<evidence type="ECO:0000313" key="2">
    <source>
        <dbReference type="Proteomes" id="UP000256913"/>
    </source>
</evidence>
<gene>
    <name evidence="1" type="ORF">DFJ67_2626</name>
</gene>
<sequence>MYQNADYMLTLAHEHQRDLIAEADRTRLFARINRMRRAQRAEHARSTRGPSH</sequence>
<dbReference type="EMBL" id="QUMQ01000001">
    <property type="protein sequence ID" value="REF96637.1"/>
    <property type="molecule type" value="Genomic_DNA"/>
</dbReference>
<dbReference type="AlphaFoldDB" id="A0A3D9ZHB6"/>
<dbReference type="Proteomes" id="UP000256913">
    <property type="component" value="Unassembled WGS sequence"/>
</dbReference>